<dbReference type="OrthoDB" id="1427655at2"/>
<proteinExistence type="predicted"/>
<dbReference type="AlphaFoldDB" id="A0A370Q8G3"/>
<keyword evidence="2" id="KW-0645">Protease</keyword>
<evidence type="ECO:0000313" key="2">
    <source>
        <dbReference type="EMBL" id="RDK84645.1"/>
    </source>
</evidence>
<keyword evidence="3" id="KW-1185">Reference proteome</keyword>
<feature type="signal peptide" evidence="1">
    <location>
        <begin position="1"/>
        <end position="20"/>
    </location>
</feature>
<dbReference type="RefSeq" id="WP_115124070.1">
    <property type="nucleotide sequence ID" value="NZ_QRAO01000004.1"/>
</dbReference>
<keyword evidence="2" id="KW-0378">Hydrolase</keyword>
<dbReference type="EMBL" id="QRAO01000004">
    <property type="protein sequence ID" value="RDK84645.1"/>
    <property type="molecule type" value="Genomic_DNA"/>
</dbReference>
<accession>A0A370Q8G3</accession>
<dbReference type="Pfam" id="PF13715">
    <property type="entry name" value="CarbopepD_reg_2"/>
    <property type="match status" value="1"/>
</dbReference>
<evidence type="ECO:0000256" key="1">
    <source>
        <dbReference type="SAM" id="SignalP"/>
    </source>
</evidence>
<feature type="chain" id="PRO_5016860016" evidence="1">
    <location>
        <begin position="21"/>
        <end position="259"/>
    </location>
</feature>
<keyword evidence="2" id="KW-0121">Carboxypeptidase</keyword>
<name>A0A370Q8G3_9FLAO</name>
<comment type="caution">
    <text evidence="2">The sequence shown here is derived from an EMBL/GenBank/DDBJ whole genome shotgun (WGS) entry which is preliminary data.</text>
</comment>
<evidence type="ECO:0000313" key="3">
    <source>
        <dbReference type="Proteomes" id="UP000255317"/>
    </source>
</evidence>
<dbReference type="SUPFAM" id="SSF49464">
    <property type="entry name" value="Carboxypeptidase regulatory domain-like"/>
    <property type="match status" value="1"/>
</dbReference>
<organism evidence="2 3">
    <name type="scientific">Marinirhabdus gelatinilytica</name>
    <dbReference type="NCBI Taxonomy" id="1703343"/>
    <lineage>
        <taxon>Bacteria</taxon>
        <taxon>Pseudomonadati</taxon>
        <taxon>Bacteroidota</taxon>
        <taxon>Flavobacteriia</taxon>
        <taxon>Flavobacteriales</taxon>
        <taxon>Flavobacteriaceae</taxon>
    </lineage>
</organism>
<reference evidence="2 3" key="1">
    <citation type="submission" date="2018-07" db="EMBL/GenBank/DDBJ databases">
        <title>Genomic Encyclopedia of Type Strains, Phase IV (KMG-IV): sequencing the most valuable type-strain genomes for metagenomic binning, comparative biology and taxonomic classification.</title>
        <authorList>
            <person name="Goeker M."/>
        </authorList>
    </citation>
    <scope>NUCLEOTIDE SEQUENCE [LARGE SCALE GENOMIC DNA]</scope>
    <source>
        <strain evidence="2 3">DSM 101478</strain>
    </source>
</reference>
<sequence length="259" mass="29327">MKTNLTIVFCVFFIAAKIAAQTTTLQGKVTNLEDIEGIHVLNNNSRNNSVTDAFGNFSIRAKVSDTLVFSSVHYLPQKVEVTQAIVESGIVVVTLEKLVNQLDEVFLGSNLSGDLTKDTEGIKVERPINFFDLGIPGFQGEPEEKIPTVLGQTIGPTHVDFEALYKHLSGYYKKLKIKRKWEAQNNTVARILYAFDEDFLEEAYEIPKDRTYDFILFCIETTSLQKDFNNENNGIVQDIFKEQAPIYVSRLQTETTKRE</sequence>
<keyword evidence="1" id="KW-0732">Signal</keyword>
<protein>
    <submittedName>
        <fullName evidence="2">Carboxypeptidase-like protein</fullName>
    </submittedName>
</protein>
<dbReference type="Proteomes" id="UP000255317">
    <property type="component" value="Unassembled WGS sequence"/>
</dbReference>
<gene>
    <name evidence="2" type="ORF">C8D94_10417</name>
</gene>
<dbReference type="InterPro" id="IPR008969">
    <property type="entry name" value="CarboxyPept-like_regulatory"/>
</dbReference>
<dbReference type="GO" id="GO:0004180">
    <property type="term" value="F:carboxypeptidase activity"/>
    <property type="evidence" value="ECO:0007669"/>
    <property type="project" value="UniProtKB-KW"/>
</dbReference>